<comment type="caution">
    <text evidence="2">The sequence shown here is derived from an EMBL/GenBank/DDBJ whole genome shotgun (WGS) entry which is preliminary data.</text>
</comment>
<dbReference type="OrthoDB" id="2915060at2"/>
<evidence type="ECO:0000313" key="2">
    <source>
        <dbReference type="EMBL" id="KIL53499.1"/>
    </source>
</evidence>
<keyword evidence="3" id="KW-1185">Reference proteome</keyword>
<keyword evidence="1" id="KW-0812">Transmembrane</keyword>
<protein>
    <submittedName>
        <fullName evidence="2">Uncharacterized protein</fullName>
    </submittedName>
</protein>
<accession>A0A0C2SHT7</accession>
<dbReference type="STRING" id="135826.KP77_04750"/>
<feature type="transmembrane region" description="Helical" evidence="1">
    <location>
        <begin position="12"/>
        <end position="34"/>
    </location>
</feature>
<dbReference type="AlphaFoldDB" id="A0A0C2SHT7"/>
<evidence type="ECO:0000313" key="3">
    <source>
        <dbReference type="Proteomes" id="UP000031950"/>
    </source>
</evidence>
<evidence type="ECO:0000256" key="1">
    <source>
        <dbReference type="SAM" id="Phobius"/>
    </source>
</evidence>
<dbReference type="EMBL" id="JXRQ01000008">
    <property type="protein sequence ID" value="KIL53499.1"/>
    <property type="molecule type" value="Genomic_DNA"/>
</dbReference>
<keyword evidence="1" id="KW-0472">Membrane</keyword>
<sequence>MGWNMASQTDFSGYQIELAVIYTIFLIASMWVFYDADHYFTGIKRHIFWIMTLVTGPIGMILYLIFRRLERNNSSVQ</sequence>
<keyword evidence="1" id="KW-1133">Transmembrane helix</keyword>
<reference evidence="2 3" key="1">
    <citation type="submission" date="2015-01" db="EMBL/GenBank/DDBJ databases">
        <title>Genome sequence of Jeotgalibacillus alimentarius.</title>
        <authorList>
            <person name="Goh K.M."/>
            <person name="Chan K.-G."/>
            <person name="Yaakop A.S."/>
            <person name="Ee R."/>
            <person name="Gan H.M."/>
            <person name="Chan C.S."/>
        </authorList>
    </citation>
    <scope>NUCLEOTIDE SEQUENCE [LARGE SCALE GENOMIC DNA]</scope>
    <source>
        <strain evidence="2 3">YKJ-13</strain>
    </source>
</reference>
<dbReference type="Proteomes" id="UP000031950">
    <property type="component" value="Unassembled WGS sequence"/>
</dbReference>
<dbReference type="RefSeq" id="WP_041121133.1">
    <property type="nucleotide sequence ID" value="NZ_JXRQ01000008.1"/>
</dbReference>
<gene>
    <name evidence="2" type="ORF">KP77_04750</name>
</gene>
<name>A0A0C2SHT7_9BACL</name>
<feature type="transmembrane region" description="Helical" evidence="1">
    <location>
        <begin position="46"/>
        <end position="66"/>
    </location>
</feature>
<proteinExistence type="predicted"/>
<organism evidence="2 3">
    <name type="scientific">Jeotgalibacillus alimentarius</name>
    <dbReference type="NCBI Taxonomy" id="135826"/>
    <lineage>
        <taxon>Bacteria</taxon>
        <taxon>Bacillati</taxon>
        <taxon>Bacillota</taxon>
        <taxon>Bacilli</taxon>
        <taxon>Bacillales</taxon>
        <taxon>Caryophanaceae</taxon>
        <taxon>Jeotgalibacillus</taxon>
    </lineage>
</organism>